<evidence type="ECO:0000313" key="5">
    <source>
        <dbReference type="Proteomes" id="UP000887159"/>
    </source>
</evidence>
<dbReference type="EC" id="2.7.7.49" evidence="1"/>
<dbReference type="InterPro" id="IPR001584">
    <property type="entry name" value="Integrase_cat-core"/>
</dbReference>
<feature type="chain" id="PRO_5036504732" description="RNA-directed DNA polymerase" evidence="2">
    <location>
        <begin position="25"/>
        <end position="600"/>
    </location>
</feature>
<evidence type="ECO:0000256" key="1">
    <source>
        <dbReference type="ARBA" id="ARBA00012493"/>
    </source>
</evidence>
<dbReference type="GO" id="GO:0003964">
    <property type="term" value="F:RNA-directed DNA polymerase activity"/>
    <property type="evidence" value="ECO:0007669"/>
    <property type="project" value="UniProtKB-EC"/>
</dbReference>
<dbReference type="Gene3D" id="1.10.340.70">
    <property type="match status" value="1"/>
</dbReference>
<feature type="signal peptide" evidence="2">
    <location>
        <begin position="1"/>
        <end position="24"/>
    </location>
</feature>
<dbReference type="Pfam" id="PF00665">
    <property type="entry name" value="rve"/>
    <property type="match status" value="1"/>
</dbReference>
<dbReference type="EMBL" id="BMAU01021234">
    <property type="protein sequence ID" value="GFY03056.1"/>
    <property type="molecule type" value="Genomic_DNA"/>
</dbReference>
<dbReference type="Pfam" id="PF17921">
    <property type="entry name" value="Integrase_H2C2"/>
    <property type="match status" value="1"/>
</dbReference>
<dbReference type="InterPro" id="IPR050951">
    <property type="entry name" value="Retrovirus_Pol_polyprotein"/>
</dbReference>
<protein>
    <recommendedName>
        <fullName evidence="1">RNA-directed DNA polymerase</fullName>
        <ecNumber evidence="1">2.7.7.49</ecNumber>
    </recommendedName>
</protein>
<dbReference type="SUPFAM" id="SSF53098">
    <property type="entry name" value="Ribonuclease H-like"/>
    <property type="match status" value="1"/>
</dbReference>
<proteinExistence type="predicted"/>
<keyword evidence="2" id="KW-0732">Signal</keyword>
<dbReference type="PROSITE" id="PS50994">
    <property type="entry name" value="INTEGRASE"/>
    <property type="match status" value="1"/>
</dbReference>
<dbReference type="FunFam" id="1.10.340.70:FF:000001">
    <property type="entry name" value="Retrovirus-related Pol polyprotein from transposon gypsy-like Protein"/>
    <property type="match status" value="1"/>
</dbReference>
<dbReference type="FunFam" id="3.30.420.10:FF:000032">
    <property type="entry name" value="Retrovirus-related Pol polyprotein from transposon 297-like Protein"/>
    <property type="match status" value="1"/>
</dbReference>
<comment type="caution">
    <text evidence="4">The sequence shown here is derived from an EMBL/GenBank/DDBJ whole genome shotgun (WGS) entry which is preliminary data.</text>
</comment>
<organism evidence="4 5">
    <name type="scientific">Trichonephila clavipes</name>
    <name type="common">Golden silk orbweaver</name>
    <name type="synonym">Nephila clavipes</name>
    <dbReference type="NCBI Taxonomy" id="2585209"/>
    <lineage>
        <taxon>Eukaryota</taxon>
        <taxon>Metazoa</taxon>
        <taxon>Ecdysozoa</taxon>
        <taxon>Arthropoda</taxon>
        <taxon>Chelicerata</taxon>
        <taxon>Arachnida</taxon>
        <taxon>Araneae</taxon>
        <taxon>Araneomorphae</taxon>
        <taxon>Entelegynae</taxon>
        <taxon>Araneoidea</taxon>
        <taxon>Nephilidae</taxon>
        <taxon>Trichonephila</taxon>
    </lineage>
</organism>
<evidence type="ECO:0000313" key="4">
    <source>
        <dbReference type="EMBL" id="GFY03056.1"/>
    </source>
</evidence>
<dbReference type="Gene3D" id="3.30.420.10">
    <property type="entry name" value="Ribonuclease H-like superfamily/Ribonuclease H"/>
    <property type="match status" value="1"/>
</dbReference>
<dbReference type="InterPro" id="IPR012337">
    <property type="entry name" value="RNaseH-like_sf"/>
</dbReference>
<dbReference type="GO" id="GO:0015074">
    <property type="term" value="P:DNA integration"/>
    <property type="evidence" value="ECO:0007669"/>
    <property type="project" value="InterPro"/>
</dbReference>
<dbReference type="PANTHER" id="PTHR37984:SF15">
    <property type="entry name" value="INTEGRASE CATALYTIC DOMAIN-CONTAINING PROTEIN"/>
    <property type="match status" value="1"/>
</dbReference>
<evidence type="ECO:0000259" key="3">
    <source>
        <dbReference type="PROSITE" id="PS50994"/>
    </source>
</evidence>
<dbReference type="GO" id="GO:0003676">
    <property type="term" value="F:nucleic acid binding"/>
    <property type="evidence" value="ECO:0007669"/>
    <property type="project" value="InterPro"/>
</dbReference>
<dbReference type="AlphaFoldDB" id="A0A8X6RYJ6"/>
<dbReference type="Proteomes" id="UP000887159">
    <property type="component" value="Unassembled WGS sequence"/>
</dbReference>
<accession>A0A8X6RYJ6</accession>
<evidence type="ECO:0000256" key="2">
    <source>
        <dbReference type="SAM" id="SignalP"/>
    </source>
</evidence>
<dbReference type="InterPro" id="IPR036397">
    <property type="entry name" value="RNaseH_sf"/>
</dbReference>
<dbReference type="PANTHER" id="PTHR37984">
    <property type="entry name" value="PROTEIN CBG26694"/>
    <property type="match status" value="1"/>
</dbReference>
<gene>
    <name evidence="4" type="primary">POL</name>
    <name evidence="4" type="ORF">TNCV_980611</name>
</gene>
<keyword evidence="5" id="KW-1185">Reference proteome</keyword>
<sequence>MRTKARVCMCLPFQSLCLLHQCLSNGWNKAVKAFQLAASLRGEAAEILQTLPDIERLNLNSQYNALDLRFDQKYSKEYARLQMKTRLQKTGESLQEYASEVERLANLAFSDHPATVRETISLQYFVDRLKEGEVQKAVRMADVQDLKSDLLYALKVEAANEASYRDSHSVRGAKVATDAPCESPWRKEIEKLRKEIQNLMAQCQNLRRRRIKCWESKKVCSNRKGSEENEDVRSKRSCSESSKNLLNSLKVEKKFGVIDPVVRQVMMPSTSALDPGSDESVRKDQLADPEIKLTMEFKESSDEKPSWQDIVPFHPTTKRYCALWNSLHLRNGVLYRKWESDDGKTFRWQLILPKISVSAVLKELHGSPAGGHFGVMKTLQKVRDRFYCNNVLSDVEKCCRICDPCASRKGPRKCTRGRLQLYNVGAPFERIAFDILGPLPRSSDGNNNIMVVMDYFTKWPEAYHIPDQEASTVAEVLVQHWISRFRVPLQLHSDQGRNFDSAVCKRLCEILAINKTRTTALHPQSDGMVERSAVHETIGYSPFQMHFGRDLRLPADLLLSRPPNAPLAPEEYIEKLQARMEKVHHLTRERIGMASEKKKT</sequence>
<feature type="domain" description="Integrase catalytic" evidence="3">
    <location>
        <begin position="423"/>
        <end position="531"/>
    </location>
</feature>
<name>A0A8X6RYJ6_TRICX</name>
<dbReference type="InterPro" id="IPR041588">
    <property type="entry name" value="Integrase_H2C2"/>
</dbReference>
<reference evidence="4" key="1">
    <citation type="submission" date="2020-08" db="EMBL/GenBank/DDBJ databases">
        <title>Multicomponent nature underlies the extraordinary mechanical properties of spider dragline silk.</title>
        <authorList>
            <person name="Kono N."/>
            <person name="Nakamura H."/>
            <person name="Mori M."/>
            <person name="Yoshida Y."/>
            <person name="Ohtoshi R."/>
            <person name="Malay A.D."/>
            <person name="Moran D.A.P."/>
            <person name="Tomita M."/>
            <person name="Numata K."/>
            <person name="Arakawa K."/>
        </authorList>
    </citation>
    <scope>NUCLEOTIDE SEQUENCE</scope>
</reference>